<dbReference type="PANTHER" id="PTHR12304">
    <property type="entry name" value="INOSINE-URIDINE PREFERRING NUCLEOSIDE HYDROLASE"/>
    <property type="match status" value="1"/>
</dbReference>
<dbReference type="Proteomes" id="UP000051977">
    <property type="component" value="Unassembled WGS sequence"/>
</dbReference>
<evidence type="ECO:0000256" key="2">
    <source>
        <dbReference type="ARBA" id="ARBA00023295"/>
    </source>
</evidence>
<dbReference type="SUPFAM" id="SSF53590">
    <property type="entry name" value="Nucleoside hydrolase"/>
    <property type="match status" value="1"/>
</dbReference>
<sequence>MMRLINEEDIILKNVYFDHDGNVDDLVSLLLLLQMPEVNLTGVGVIDADGYIEGPVPASQKIIARFGHGKEISVAASNSRAVHQFPKEWRLSSFSFDAFPLLNEHGPVNAEVAEKPAHLDMIDKLQNTEGKTDLVMTGPLTDLARALAVDPTIVNKIERLYWMGGTMRTTGNVLEPKHDGTAEWNAYWDPEAVKTVWDADIDIQMVGLESTNQVPLNADVQQHWASLRRYPMMDLIGQGYALVSSYEANSTYYLWDVLTTVASQYPEMIESKNIKGDVIAHGSSAGRTFETETGRPINLVTEVHAKKFYDKIDELLTKE</sequence>
<evidence type="ECO:0000256" key="1">
    <source>
        <dbReference type="ARBA" id="ARBA00022801"/>
    </source>
</evidence>
<feature type="domain" description="Inosine/uridine-preferring nucleoside hydrolase" evidence="3">
    <location>
        <begin position="15"/>
        <end position="310"/>
    </location>
</feature>
<dbReference type="GO" id="GO:0016787">
    <property type="term" value="F:hydrolase activity"/>
    <property type="evidence" value="ECO:0007669"/>
    <property type="project" value="UniProtKB-KW"/>
</dbReference>
<dbReference type="InterPro" id="IPR023186">
    <property type="entry name" value="IUNH"/>
</dbReference>
<comment type="caution">
    <text evidence="4">The sequence shown here is derived from an EMBL/GenBank/DDBJ whole genome shotgun (WGS) entry which is preliminary data.</text>
</comment>
<dbReference type="InterPro" id="IPR036452">
    <property type="entry name" value="Ribo_hydro-like"/>
</dbReference>
<dbReference type="EMBL" id="AZEI01000029">
    <property type="protein sequence ID" value="KRL17334.1"/>
    <property type="molecule type" value="Genomic_DNA"/>
</dbReference>
<dbReference type="PANTHER" id="PTHR12304:SF46">
    <property type="entry name" value="INOSINE-ADENOSINE-GUANOSINE-NUCLEOSIDE HYDROLASE"/>
    <property type="match status" value="1"/>
</dbReference>
<name>A0ABR5PEN8_9LACO</name>
<dbReference type="InterPro" id="IPR001910">
    <property type="entry name" value="Inosine/uridine_hydrolase_dom"/>
</dbReference>
<accession>A0ABR5PEN8</accession>
<dbReference type="CDD" id="cd02647">
    <property type="entry name" value="nuc_hydro_TvIAG"/>
    <property type="match status" value="1"/>
</dbReference>
<gene>
    <name evidence="4" type="ORF">FD12_GL001852</name>
</gene>
<proteinExistence type="predicted"/>
<dbReference type="Gene3D" id="3.90.245.10">
    <property type="entry name" value="Ribonucleoside hydrolase-like"/>
    <property type="match status" value="1"/>
</dbReference>
<evidence type="ECO:0000259" key="3">
    <source>
        <dbReference type="Pfam" id="PF01156"/>
    </source>
</evidence>
<evidence type="ECO:0000313" key="4">
    <source>
        <dbReference type="EMBL" id="KRL17334.1"/>
    </source>
</evidence>
<reference evidence="4 5" key="1">
    <citation type="journal article" date="2015" name="Genome Announc.">
        <title>Expanding the biotechnology potential of lactobacilli through comparative genomics of 213 strains and associated genera.</title>
        <authorList>
            <person name="Sun Z."/>
            <person name="Harris H.M."/>
            <person name="McCann A."/>
            <person name="Guo C."/>
            <person name="Argimon S."/>
            <person name="Zhang W."/>
            <person name="Yang X."/>
            <person name="Jeffery I.B."/>
            <person name="Cooney J.C."/>
            <person name="Kagawa T.F."/>
            <person name="Liu W."/>
            <person name="Song Y."/>
            <person name="Salvetti E."/>
            <person name="Wrobel A."/>
            <person name="Rasinkangas P."/>
            <person name="Parkhill J."/>
            <person name="Rea M.C."/>
            <person name="O'Sullivan O."/>
            <person name="Ritari J."/>
            <person name="Douillard F.P."/>
            <person name="Paul Ross R."/>
            <person name="Yang R."/>
            <person name="Briner A.E."/>
            <person name="Felis G.E."/>
            <person name="de Vos W.M."/>
            <person name="Barrangou R."/>
            <person name="Klaenhammer T.R."/>
            <person name="Caufield P.W."/>
            <person name="Cui Y."/>
            <person name="Zhang H."/>
            <person name="O'Toole P.W."/>
        </authorList>
    </citation>
    <scope>NUCLEOTIDE SEQUENCE [LARGE SCALE GENOMIC DNA]</scope>
    <source>
        <strain evidence="4 5">DSM 19907</strain>
    </source>
</reference>
<keyword evidence="5" id="KW-1185">Reference proteome</keyword>
<evidence type="ECO:0000313" key="5">
    <source>
        <dbReference type="Proteomes" id="UP000051977"/>
    </source>
</evidence>
<dbReference type="Pfam" id="PF01156">
    <property type="entry name" value="IU_nuc_hydro"/>
    <property type="match status" value="1"/>
</dbReference>
<protein>
    <submittedName>
        <fullName evidence="4">Inosine uridine-preferring nucleoside hydrolase</fullName>
    </submittedName>
</protein>
<keyword evidence="2" id="KW-0326">Glycosidase</keyword>
<organism evidence="4 5">
    <name type="scientific">Lentilactobacillus rapi DSM 19907 = JCM 15042</name>
    <dbReference type="NCBI Taxonomy" id="1423795"/>
    <lineage>
        <taxon>Bacteria</taxon>
        <taxon>Bacillati</taxon>
        <taxon>Bacillota</taxon>
        <taxon>Bacilli</taxon>
        <taxon>Lactobacillales</taxon>
        <taxon>Lactobacillaceae</taxon>
        <taxon>Lentilactobacillus</taxon>
    </lineage>
</organism>
<keyword evidence="1 4" id="KW-0378">Hydrolase</keyword>